<dbReference type="EMBL" id="VSWC01000092">
    <property type="protein sequence ID" value="KAA1090456.1"/>
    <property type="molecule type" value="Genomic_DNA"/>
</dbReference>
<dbReference type="GO" id="GO:0022857">
    <property type="term" value="F:transmembrane transporter activity"/>
    <property type="evidence" value="ECO:0007669"/>
    <property type="project" value="InterPro"/>
</dbReference>
<feature type="transmembrane region" description="Helical" evidence="6">
    <location>
        <begin position="323"/>
        <end position="345"/>
    </location>
</feature>
<organism evidence="9 11">
    <name type="scientific">Puccinia graminis f. sp. tritici</name>
    <dbReference type="NCBI Taxonomy" id="56615"/>
    <lineage>
        <taxon>Eukaryota</taxon>
        <taxon>Fungi</taxon>
        <taxon>Dikarya</taxon>
        <taxon>Basidiomycota</taxon>
        <taxon>Pucciniomycotina</taxon>
        <taxon>Pucciniomycetes</taxon>
        <taxon>Pucciniales</taxon>
        <taxon>Pucciniaceae</taxon>
        <taxon>Puccinia</taxon>
    </lineage>
</organism>
<dbReference type="PANTHER" id="PTHR23504:SF15">
    <property type="entry name" value="MAJOR FACILITATOR SUPERFAMILY (MFS) PROFILE DOMAIN-CONTAINING PROTEIN"/>
    <property type="match status" value="1"/>
</dbReference>
<dbReference type="CDD" id="cd17330">
    <property type="entry name" value="MFS_SLC46_TetA_like"/>
    <property type="match status" value="1"/>
</dbReference>
<feature type="transmembrane region" description="Helical" evidence="6">
    <location>
        <begin position="129"/>
        <end position="151"/>
    </location>
</feature>
<evidence type="ECO:0000313" key="11">
    <source>
        <dbReference type="Proteomes" id="UP000325313"/>
    </source>
</evidence>
<sequence length="497" mass="54144">MALDGELAPTSWMSTMANSDYRQPPARTHRRKLQLFILCLIRLCDPISSTVIYPMVAFMVAEFNPTLSEKEVGFYCGAIESVFALGQFSTIIFWGKLSDRIGRKPVLIIGLVGVPISTLALGFSSSFWAMMFASSVGGTLNGNAAVIKSMVAEISTTDNQAMAFSLLPTSFAIGAAIGPLLGGYLSRPAERFPNSWFGSSPFWQNHPWLLPCAVAATVPLIGVVMATLWLTETLIRKTPTCREREPLLRSETAIDVQGPLVSPVHTPHSPSKILDLLKDRNLLVILMSYSLLSFQSKSLDALIILFAYTPVKSGGIGFSSSDIGLALSVCGLMTIFVQPALFPFFQRRCGTARLYKICMLAYPLIFLLLPVVHLIARIEANNGRDEKANFAGVWIGIWIIMILKTTGNMVFSCNMLLVSAAAPSRVVLATTNGLAQSCASFMRAVGPITASSLFSILVKHQKLVDGNLVFLFFASIALGGFLNSLHIQDGREEWRNT</sequence>
<feature type="transmembrane region" description="Helical" evidence="6">
    <location>
        <begin position="163"/>
        <end position="186"/>
    </location>
</feature>
<feature type="domain" description="Major facilitator superfamily (MFS) profile" evidence="7">
    <location>
        <begin position="34"/>
        <end position="492"/>
    </location>
</feature>
<dbReference type="PANTHER" id="PTHR23504">
    <property type="entry name" value="MAJOR FACILITATOR SUPERFAMILY DOMAIN-CONTAINING PROTEIN 10"/>
    <property type="match status" value="1"/>
</dbReference>
<protein>
    <recommendedName>
        <fullName evidence="7">Major facilitator superfamily (MFS) profile domain-containing protein</fullName>
    </recommendedName>
</protein>
<evidence type="ECO:0000256" key="1">
    <source>
        <dbReference type="ARBA" id="ARBA00004141"/>
    </source>
</evidence>
<reference evidence="10 11" key="1">
    <citation type="submission" date="2019-05" db="EMBL/GenBank/DDBJ databases">
        <title>Emergence of the Ug99 lineage of the wheat stem rust pathogen through somatic hybridization.</title>
        <authorList>
            <person name="Li F."/>
            <person name="Upadhyaya N.M."/>
            <person name="Sperschneider J."/>
            <person name="Matny O."/>
            <person name="Nguyen-Phuc H."/>
            <person name="Mago R."/>
            <person name="Raley C."/>
            <person name="Miller M.E."/>
            <person name="Silverstein K.A.T."/>
            <person name="Henningsen E."/>
            <person name="Hirsch C.D."/>
            <person name="Visser B."/>
            <person name="Pretorius Z.A."/>
            <person name="Steffenson B.J."/>
            <person name="Schwessinger B."/>
            <person name="Dodds P.N."/>
            <person name="Figueroa M."/>
        </authorList>
    </citation>
    <scope>NUCLEOTIDE SEQUENCE [LARGE SCALE GENOMIC DNA]</scope>
    <source>
        <strain evidence="8">21-0</strain>
        <strain evidence="9 11">Ug99</strain>
    </source>
</reference>
<feature type="transmembrane region" description="Helical" evidence="6">
    <location>
        <begin position="206"/>
        <end position="230"/>
    </location>
</feature>
<evidence type="ECO:0000313" key="10">
    <source>
        <dbReference type="Proteomes" id="UP000324748"/>
    </source>
</evidence>
<dbReference type="PRINTS" id="PR01035">
    <property type="entry name" value="TCRTETA"/>
</dbReference>
<feature type="transmembrane region" description="Helical" evidence="6">
    <location>
        <begin position="282"/>
        <end position="308"/>
    </location>
</feature>
<name>A0A5B0RPB9_PUCGR</name>
<dbReference type="Gene3D" id="1.20.1250.20">
    <property type="entry name" value="MFS general substrate transporter like domains"/>
    <property type="match status" value="1"/>
</dbReference>
<accession>A0A5B0RPB9</accession>
<feature type="transmembrane region" description="Helical" evidence="6">
    <location>
        <begin position="434"/>
        <end position="456"/>
    </location>
</feature>
<dbReference type="EMBL" id="VDEP01000149">
    <property type="protein sequence ID" value="KAA1127806.1"/>
    <property type="molecule type" value="Genomic_DNA"/>
</dbReference>
<dbReference type="PROSITE" id="PS50850">
    <property type="entry name" value="MFS"/>
    <property type="match status" value="1"/>
</dbReference>
<dbReference type="InterPro" id="IPR020846">
    <property type="entry name" value="MFS_dom"/>
</dbReference>
<evidence type="ECO:0000313" key="8">
    <source>
        <dbReference type="EMBL" id="KAA1090456.1"/>
    </source>
</evidence>
<evidence type="ECO:0000256" key="5">
    <source>
        <dbReference type="ARBA" id="ARBA00023136"/>
    </source>
</evidence>
<dbReference type="GO" id="GO:0016020">
    <property type="term" value="C:membrane"/>
    <property type="evidence" value="ECO:0007669"/>
    <property type="project" value="UniProtKB-SubCell"/>
</dbReference>
<dbReference type="InterPro" id="IPR011701">
    <property type="entry name" value="MFS"/>
</dbReference>
<evidence type="ECO:0000259" key="7">
    <source>
        <dbReference type="PROSITE" id="PS50850"/>
    </source>
</evidence>
<evidence type="ECO:0000256" key="2">
    <source>
        <dbReference type="ARBA" id="ARBA00022448"/>
    </source>
</evidence>
<feature type="transmembrane region" description="Helical" evidence="6">
    <location>
        <begin position="35"/>
        <end position="60"/>
    </location>
</feature>
<dbReference type="OrthoDB" id="419616at2759"/>
<dbReference type="Proteomes" id="UP000325313">
    <property type="component" value="Unassembled WGS sequence"/>
</dbReference>
<keyword evidence="3 6" id="KW-0812">Transmembrane</keyword>
<dbReference type="InterPro" id="IPR036259">
    <property type="entry name" value="MFS_trans_sf"/>
</dbReference>
<dbReference type="AlphaFoldDB" id="A0A5B0RPB9"/>
<keyword evidence="10" id="KW-1185">Reference proteome</keyword>
<evidence type="ECO:0000313" key="9">
    <source>
        <dbReference type="EMBL" id="KAA1127806.1"/>
    </source>
</evidence>
<keyword evidence="2" id="KW-0813">Transport</keyword>
<proteinExistence type="predicted"/>
<comment type="caution">
    <text evidence="9">The sequence shown here is derived from an EMBL/GenBank/DDBJ whole genome shotgun (WGS) entry which is preliminary data.</text>
</comment>
<feature type="transmembrane region" description="Helical" evidence="6">
    <location>
        <begin position="468"/>
        <end position="487"/>
    </location>
</feature>
<dbReference type="Proteomes" id="UP000324748">
    <property type="component" value="Unassembled WGS sequence"/>
</dbReference>
<comment type="subcellular location">
    <subcellularLocation>
        <location evidence="1">Membrane</location>
        <topology evidence="1">Multi-pass membrane protein</topology>
    </subcellularLocation>
</comment>
<keyword evidence="4 6" id="KW-1133">Transmembrane helix</keyword>
<feature type="transmembrane region" description="Helical" evidence="6">
    <location>
        <begin position="357"/>
        <end position="376"/>
    </location>
</feature>
<feature type="transmembrane region" description="Helical" evidence="6">
    <location>
        <begin position="106"/>
        <end position="123"/>
    </location>
</feature>
<evidence type="ECO:0000256" key="3">
    <source>
        <dbReference type="ARBA" id="ARBA00022692"/>
    </source>
</evidence>
<evidence type="ECO:0000256" key="4">
    <source>
        <dbReference type="ARBA" id="ARBA00022989"/>
    </source>
</evidence>
<feature type="transmembrane region" description="Helical" evidence="6">
    <location>
        <begin position="72"/>
        <end position="94"/>
    </location>
</feature>
<dbReference type="Pfam" id="PF07690">
    <property type="entry name" value="MFS_1"/>
    <property type="match status" value="1"/>
</dbReference>
<gene>
    <name evidence="8" type="ORF">PGT21_001697</name>
    <name evidence="9" type="ORF">PGTUg99_004624</name>
</gene>
<dbReference type="SUPFAM" id="SSF103473">
    <property type="entry name" value="MFS general substrate transporter"/>
    <property type="match status" value="1"/>
</dbReference>
<keyword evidence="5 6" id="KW-0472">Membrane</keyword>
<evidence type="ECO:0000256" key="6">
    <source>
        <dbReference type="SAM" id="Phobius"/>
    </source>
</evidence>
<dbReference type="InterPro" id="IPR001958">
    <property type="entry name" value="Tet-R_TetA/multi-R_MdtG-like"/>
</dbReference>